<accession>A0AAU7PGR6</accession>
<dbReference type="EMBL" id="PP777464">
    <property type="protein sequence ID" value="XBS49351.1"/>
    <property type="molecule type" value="Genomic_DNA"/>
</dbReference>
<protein>
    <submittedName>
        <fullName evidence="1">Uncharacterized protein</fullName>
    </submittedName>
</protein>
<evidence type="ECO:0000313" key="1">
    <source>
        <dbReference type="EMBL" id="XBS49351.1"/>
    </source>
</evidence>
<reference evidence="1" key="1">
    <citation type="submission" date="2024-05" db="EMBL/GenBank/DDBJ databases">
        <authorList>
            <person name="Badawy S."/>
            <person name="Skurnik M."/>
        </authorList>
    </citation>
    <scope>NUCLEOTIDE SEQUENCE</scope>
</reference>
<organism evidence="1">
    <name type="scientific">Escherichia phage fEgEco12</name>
    <dbReference type="NCBI Taxonomy" id="3158837"/>
    <lineage>
        <taxon>Viruses</taxon>
        <taxon>Duplodnaviria</taxon>
        <taxon>Heunggongvirae</taxon>
        <taxon>Uroviricota</taxon>
        <taxon>Caudoviricetes</taxon>
    </lineage>
</organism>
<sequence length="147" mass="17196">MHNETEVFKRFIDICLHTNLVYLGPGANFRTLSSILGYTEPSCLYCDGNMIHLTDGDFNVQYISQCDMYIFNTPEYNIIIEERTKDNYPTQYVSWDRTDCVYATGPVQKPMNYPTIHLNVIHDELKDYCNSISDSETKYFPIIFFKV</sequence>
<name>A0AAU7PGR6_9CAUD</name>
<proteinExistence type="predicted"/>